<name>A0A0F9CWC4_9ZZZZ</name>
<dbReference type="AlphaFoldDB" id="A0A0F9CWC4"/>
<evidence type="ECO:0000313" key="1">
    <source>
        <dbReference type="EMBL" id="KKL09956.1"/>
    </source>
</evidence>
<accession>A0A0F9CWC4</accession>
<gene>
    <name evidence="1" type="ORF">LCGC14_2560670</name>
</gene>
<protein>
    <submittedName>
        <fullName evidence="1">Uncharacterized protein</fullName>
    </submittedName>
</protein>
<organism evidence="1">
    <name type="scientific">marine sediment metagenome</name>
    <dbReference type="NCBI Taxonomy" id="412755"/>
    <lineage>
        <taxon>unclassified sequences</taxon>
        <taxon>metagenomes</taxon>
        <taxon>ecological metagenomes</taxon>
    </lineage>
</organism>
<reference evidence="1" key="1">
    <citation type="journal article" date="2015" name="Nature">
        <title>Complex archaea that bridge the gap between prokaryotes and eukaryotes.</title>
        <authorList>
            <person name="Spang A."/>
            <person name="Saw J.H."/>
            <person name="Jorgensen S.L."/>
            <person name="Zaremba-Niedzwiedzka K."/>
            <person name="Martijn J."/>
            <person name="Lind A.E."/>
            <person name="van Eijk R."/>
            <person name="Schleper C."/>
            <person name="Guy L."/>
            <person name="Ettema T.J."/>
        </authorList>
    </citation>
    <scope>NUCLEOTIDE SEQUENCE</scope>
</reference>
<proteinExistence type="predicted"/>
<sequence length="68" mass="7741">MVIQQHPDEEVRAAIIRLSDALCSYERNTGRMSVLILREQGGFFYRALGGKPNVPDDFLYEHILGMSD</sequence>
<dbReference type="EMBL" id="LAZR01042260">
    <property type="protein sequence ID" value="KKL09956.1"/>
    <property type="molecule type" value="Genomic_DNA"/>
</dbReference>
<comment type="caution">
    <text evidence="1">The sequence shown here is derived from an EMBL/GenBank/DDBJ whole genome shotgun (WGS) entry which is preliminary data.</text>
</comment>